<feature type="region of interest" description="Disordered" evidence="1">
    <location>
        <begin position="1"/>
        <end position="44"/>
    </location>
</feature>
<reference evidence="2" key="2">
    <citation type="submission" date="2025-09" db="UniProtKB">
        <authorList>
            <consortium name="Ensembl"/>
        </authorList>
    </citation>
    <scope>IDENTIFICATION</scope>
</reference>
<feature type="compositionally biased region" description="Polar residues" evidence="1">
    <location>
        <begin position="128"/>
        <end position="148"/>
    </location>
</feature>
<dbReference type="GeneTree" id="ENSGT00940000161440"/>
<dbReference type="InterPro" id="IPR026302">
    <property type="entry name" value="NEDD4-bd_p2"/>
</dbReference>
<dbReference type="PANTHER" id="PTHR13308:SF23">
    <property type="entry name" value="NEDD4-BINDING PROTEIN 2-LIKE 2"/>
    <property type="match status" value="1"/>
</dbReference>
<dbReference type="GO" id="GO:0005634">
    <property type="term" value="C:nucleus"/>
    <property type="evidence" value="ECO:0007669"/>
    <property type="project" value="TreeGrafter"/>
</dbReference>
<feature type="region of interest" description="Disordered" evidence="1">
    <location>
        <begin position="458"/>
        <end position="481"/>
    </location>
</feature>
<dbReference type="CTD" id="10443"/>
<evidence type="ECO:0000313" key="2">
    <source>
        <dbReference type="Ensembl" id="ENSCVAP00000010115.1"/>
    </source>
</evidence>
<dbReference type="KEGG" id="cvg:107092086"/>
<feature type="compositionally biased region" description="Basic and acidic residues" evidence="1">
    <location>
        <begin position="117"/>
        <end position="126"/>
    </location>
</feature>
<protein>
    <submittedName>
        <fullName evidence="2">NEDD4 binding protein 2-like 2</fullName>
    </submittedName>
</protein>
<feature type="region of interest" description="Disordered" evidence="1">
    <location>
        <begin position="56"/>
        <end position="148"/>
    </location>
</feature>
<feature type="compositionally biased region" description="Polar residues" evidence="1">
    <location>
        <begin position="195"/>
        <end position="227"/>
    </location>
</feature>
<dbReference type="OrthoDB" id="3231855at2759"/>
<sequence>MSQSYSSSKSPKVSGDPSEGEKPKNAGKSSDQTEFESKNPDKCLREKVLKEVGLTSTAFIGPAFPPQAPSAKSDIEDSLSMFYKELEKIDTPNEHRDNPEKDVQPNHSLRQPPTSKDSQDVPDGERISVQSYAEKNGNQSNSGTTTSCWAHWDQNEPYQLKNQRRAGNEWDYTHPQNGPPYPRFQRPQFPHQSHHSAYSPPQNTREPFEINPNQHQNSYYPTFSSFRPPNASAPPSHSFHENPQQHFDWNEPCFYETNSNDVAVRWPEDQREGLAHGNDYGRPQRFLSENKPWEQPGRYHSNEKRCEYRYGLVLILMRGLPGSGKTTLARELLSSGPSGIILSTDDYFAEKEGYRYDPGLLGAAHEWNQNRAKDALHDGRSPIIIDNTNLQAWEMKPYVEMALERGYRVDFCEPDTRWKFDPYELEKRNKHGVPQEKIAQMMDRFSSPISIDIVMSSQEPAHVNQRRRPEQPHIRKKMRYC</sequence>
<feature type="compositionally biased region" description="Basic and acidic residues" evidence="1">
    <location>
        <begin position="84"/>
        <end position="104"/>
    </location>
</feature>
<dbReference type="GeneID" id="107092086"/>
<accession>A0A3Q2FTH4</accession>
<dbReference type="AlphaFoldDB" id="A0A3Q2FTH4"/>
<evidence type="ECO:0000256" key="1">
    <source>
        <dbReference type="SAM" id="MobiDB-lite"/>
    </source>
</evidence>
<dbReference type="PANTHER" id="PTHR13308">
    <property type="entry name" value="NEDD4-BINDING PROTEIN 2-LIKE 1"/>
    <property type="match status" value="1"/>
</dbReference>
<dbReference type="SUPFAM" id="SSF52540">
    <property type="entry name" value="P-loop containing nucleoside triphosphate hydrolases"/>
    <property type="match status" value="1"/>
</dbReference>
<dbReference type="GO" id="GO:0003714">
    <property type="term" value="F:transcription corepressor activity"/>
    <property type="evidence" value="ECO:0007669"/>
    <property type="project" value="TreeGrafter"/>
</dbReference>
<reference evidence="2" key="1">
    <citation type="submission" date="2025-08" db="UniProtKB">
        <authorList>
            <consortium name="Ensembl"/>
        </authorList>
    </citation>
    <scope>IDENTIFICATION</scope>
</reference>
<organism evidence="2 3">
    <name type="scientific">Cyprinodon variegatus</name>
    <name type="common">Sheepshead minnow</name>
    <dbReference type="NCBI Taxonomy" id="28743"/>
    <lineage>
        <taxon>Eukaryota</taxon>
        <taxon>Metazoa</taxon>
        <taxon>Chordata</taxon>
        <taxon>Craniata</taxon>
        <taxon>Vertebrata</taxon>
        <taxon>Euteleostomi</taxon>
        <taxon>Actinopterygii</taxon>
        <taxon>Neopterygii</taxon>
        <taxon>Teleostei</taxon>
        <taxon>Neoteleostei</taxon>
        <taxon>Acanthomorphata</taxon>
        <taxon>Ovalentaria</taxon>
        <taxon>Atherinomorphae</taxon>
        <taxon>Cyprinodontiformes</taxon>
        <taxon>Cyprinodontidae</taxon>
        <taxon>Cyprinodon</taxon>
    </lineage>
</organism>
<feature type="region of interest" description="Disordered" evidence="1">
    <location>
        <begin position="169"/>
        <end position="243"/>
    </location>
</feature>
<dbReference type="Proteomes" id="UP000265020">
    <property type="component" value="Unassembled WGS sequence"/>
</dbReference>
<dbReference type="OMA" id="PSWPHWY"/>
<dbReference type="Ensembl" id="ENSCVAT00000016697.1">
    <property type="protein sequence ID" value="ENSCVAP00000010115.1"/>
    <property type="gene ID" value="ENSCVAG00000012208.1"/>
</dbReference>
<dbReference type="InterPro" id="IPR027417">
    <property type="entry name" value="P-loop_NTPase"/>
</dbReference>
<proteinExistence type="predicted"/>
<name>A0A3Q2FTH4_CYPVA</name>
<dbReference type="STRING" id="28743.ENSCVAP00000010115"/>
<evidence type="ECO:0000313" key="3">
    <source>
        <dbReference type="Proteomes" id="UP000265020"/>
    </source>
</evidence>
<feature type="compositionally biased region" description="Polar residues" evidence="1">
    <location>
        <begin position="105"/>
        <end position="116"/>
    </location>
</feature>
<dbReference type="RefSeq" id="XP_015241860.1">
    <property type="nucleotide sequence ID" value="XM_015386374.1"/>
</dbReference>
<feature type="compositionally biased region" description="Low complexity" evidence="1">
    <location>
        <begin position="1"/>
        <end position="17"/>
    </location>
</feature>
<keyword evidence="3" id="KW-1185">Reference proteome</keyword>
<dbReference type="GO" id="GO:0000122">
    <property type="term" value="P:negative regulation of transcription by RNA polymerase II"/>
    <property type="evidence" value="ECO:0007669"/>
    <property type="project" value="TreeGrafter"/>
</dbReference>
<dbReference type="Gene3D" id="3.40.50.300">
    <property type="entry name" value="P-loop containing nucleotide triphosphate hydrolases"/>
    <property type="match status" value="1"/>
</dbReference>
<feature type="compositionally biased region" description="Basic and acidic residues" evidence="1">
    <location>
        <begin position="35"/>
        <end position="44"/>
    </location>
</feature>
<dbReference type="Pfam" id="PF13671">
    <property type="entry name" value="AAA_33"/>
    <property type="match status" value="1"/>
</dbReference>